<organism evidence="2">
    <name type="scientific">marine metagenome</name>
    <dbReference type="NCBI Taxonomy" id="408172"/>
    <lineage>
        <taxon>unclassified sequences</taxon>
        <taxon>metagenomes</taxon>
        <taxon>ecological metagenomes</taxon>
    </lineage>
</organism>
<feature type="region of interest" description="Disordered" evidence="1">
    <location>
        <begin position="65"/>
        <end position="85"/>
    </location>
</feature>
<proteinExistence type="predicted"/>
<dbReference type="AlphaFoldDB" id="A0A381RX31"/>
<reference evidence="2" key="1">
    <citation type="submission" date="2018-05" db="EMBL/GenBank/DDBJ databases">
        <authorList>
            <person name="Lanie J.A."/>
            <person name="Ng W.-L."/>
            <person name="Kazmierczak K.M."/>
            <person name="Andrzejewski T.M."/>
            <person name="Davidsen T.M."/>
            <person name="Wayne K.J."/>
            <person name="Tettelin H."/>
            <person name="Glass J.I."/>
            <person name="Rusch D."/>
            <person name="Podicherti R."/>
            <person name="Tsui H.-C.T."/>
            <person name="Winkler M.E."/>
        </authorList>
    </citation>
    <scope>NUCLEOTIDE SEQUENCE</scope>
</reference>
<evidence type="ECO:0000256" key="1">
    <source>
        <dbReference type="SAM" id="MobiDB-lite"/>
    </source>
</evidence>
<accession>A0A381RX31</accession>
<name>A0A381RX31_9ZZZZ</name>
<evidence type="ECO:0000313" key="2">
    <source>
        <dbReference type="EMBL" id="SUZ93483.1"/>
    </source>
</evidence>
<gene>
    <name evidence="2" type="ORF">METZ01_LOCUS46337</name>
</gene>
<dbReference type="EMBL" id="UINC01002151">
    <property type="protein sequence ID" value="SUZ93483.1"/>
    <property type="molecule type" value="Genomic_DNA"/>
</dbReference>
<protein>
    <submittedName>
        <fullName evidence="2">Uncharacterized protein</fullName>
    </submittedName>
</protein>
<sequence>MLNALSAQVGAAQDGQTTVVAQEEVHINLDRIRQRLEALPVEGVDSFLRLEYRLSVYAKAPEINPLEGFDTRNGEDPYGLPTHRDLQNSWTPEGFSVPAIPLTPLLRWTWR</sequence>